<dbReference type="EMBL" id="MT143964">
    <property type="protein sequence ID" value="QJH93300.1"/>
    <property type="molecule type" value="Genomic_DNA"/>
</dbReference>
<dbReference type="AlphaFoldDB" id="A0A6M3X638"/>
<sequence>MCDLIDRKKILNKKHGRKAERDDTCLSLEYFSGSWTTFLYIGKDEYGLAMLADCERYPSLKIANKDFEKIVNKHNLKEAD</sequence>
<protein>
    <submittedName>
        <fullName evidence="1">Uncharacterized protein</fullName>
    </submittedName>
</protein>
<accession>A0A6M3X638</accession>
<name>A0A6M3X638_9ZZZZ</name>
<gene>
    <name evidence="1" type="ORF">MM171B04282_0012</name>
</gene>
<reference evidence="1" key="1">
    <citation type="submission" date="2020-03" db="EMBL/GenBank/DDBJ databases">
        <title>The deep terrestrial virosphere.</title>
        <authorList>
            <person name="Holmfeldt K."/>
            <person name="Nilsson E."/>
            <person name="Simone D."/>
            <person name="Lopez-Fernandez M."/>
            <person name="Wu X."/>
            <person name="de Brujin I."/>
            <person name="Lundin D."/>
            <person name="Andersson A."/>
            <person name="Bertilsson S."/>
            <person name="Dopson M."/>
        </authorList>
    </citation>
    <scope>NUCLEOTIDE SEQUENCE</scope>
    <source>
        <strain evidence="1">MM171B04282</strain>
    </source>
</reference>
<proteinExistence type="predicted"/>
<evidence type="ECO:0000313" key="1">
    <source>
        <dbReference type="EMBL" id="QJH93300.1"/>
    </source>
</evidence>
<organism evidence="1">
    <name type="scientific">viral metagenome</name>
    <dbReference type="NCBI Taxonomy" id="1070528"/>
    <lineage>
        <taxon>unclassified sequences</taxon>
        <taxon>metagenomes</taxon>
        <taxon>organismal metagenomes</taxon>
    </lineage>
</organism>